<organism evidence="5 6">
    <name type="scientific">Virgisporangium aurantiacum</name>
    <dbReference type="NCBI Taxonomy" id="175570"/>
    <lineage>
        <taxon>Bacteria</taxon>
        <taxon>Bacillati</taxon>
        <taxon>Actinomycetota</taxon>
        <taxon>Actinomycetes</taxon>
        <taxon>Micromonosporales</taxon>
        <taxon>Micromonosporaceae</taxon>
        <taxon>Virgisporangium</taxon>
    </lineage>
</organism>
<comment type="pathway">
    <text evidence="1">Cofactor biosynthesis; riboflavin biosynthesis.</text>
</comment>
<dbReference type="PANTHER" id="PTHR38011">
    <property type="entry name" value="DIHYDROFOLATE REDUCTASE FAMILY PROTEIN (AFU_ORTHOLOGUE AFUA_8G06820)"/>
    <property type="match status" value="1"/>
</dbReference>
<dbReference type="InterPro" id="IPR024072">
    <property type="entry name" value="DHFR-like_dom_sf"/>
</dbReference>
<keyword evidence="2" id="KW-0521">NADP</keyword>
<dbReference type="Gene3D" id="3.40.430.10">
    <property type="entry name" value="Dihydrofolate Reductase, subunit A"/>
    <property type="match status" value="1"/>
</dbReference>
<evidence type="ECO:0000256" key="2">
    <source>
        <dbReference type="ARBA" id="ARBA00022857"/>
    </source>
</evidence>
<dbReference type="GO" id="GO:0008703">
    <property type="term" value="F:5-amino-6-(5-phosphoribosylamino)uracil reductase activity"/>
    <property type="evidence" value="ECO:0007669"/>
    <property type="project" value="InterPro"/>
</dbReference>
<dbReference type="InterPro" id="IPR050765">
    <property type="entry name" value="Riboflavin_Biosynth_HTPR"/>
</dbReference>
<comment type="caution">
    <text evidence="5">The sequence shown here is derived from an EMBL/GenBank/DDBJ whole genome shotgun (WGS) entry which is preliminary data.</text>
</comment>
<evidence type="ECO:0000256" key="1">
    <source>
        <dbReference type="ARBA" id="ARBA00005104"/>
    </source>
</evidence>
<keyword evidence="6" id="KW-1185">Reference proteome</keyword>
<dbReference type="SUPFAM" id="SSF53597">
    <property type="entry name" value="Dihydrofolate reductase-like"/>
    <property type="match status" value="1"/>
</dbReference>
<proteinExistence type="predicted"/>
<feature type="domain" description="Bacterial bifunctional deaminase-reductase C-terminal" evidence="4">
    <location>
        <begin position="3"/>
        <end position="198"/>
    </location>
</feature>
<evidence type="ECO:0000313" key="6">
    <source>
        <dbReference type="Proteomes" id="UP000612585"/>
    </source>
</evidence>
<dbReference type="PANTHER" id="PTHR38011:SF7">
    <property type="entry name" value="2,5-DIAMINO-6-RIBOSYLAMINO-4(3H)-PYRIMIDINONE 5'-PHOSPHATE REDUCTASE"/>
    <property type="match status" value="1"/>
</dbReference>
<evidence type="ECO:0000256" key="3">
    <source>
        <dbReference type="ARBA" id="ARBA00023002"/>
    </source>
</evidence>
<dbReference type="Pfam" id="PF01872">
    <property type="entry name" value="RibD_C"/>
    <property type="match status" value="1"/>
</dbReference>
<name>A0A8J3YV53_9ACTN</name>
<keyword evidence="3" id="KW-0560">Oxidoreductase</keyword>
<sequence>MRPHVILSCAMSLDGYIDDATDERLILSGPADLDRVDALRAGCDAILVGAGTVRADNPRLLVRSATRRAERKRRKKPENPTKVTLTTTGDLDPHAAFFTAGDAARIVYVPPGTTADLPATIVAADGLPALLEDLAGRGVERLLVEGGTAMHTAFLSGGLADELQLAVAPILVGGGTRFVEPATFPPGRLTLLAMDRVGDMAVLTYGRPWKRP</sequence>
<protein>
    <recommendedName>
        <fullName evidence="4">Bacterial bifunctional deaminase-reductase C-terminal domain-containing protein</fullName>
    </recommendedName>
</protein>
<dbReference type="AlphaFoldDB" id="A0A8J3YV53"/>
<dbReference type="InterPro" id="IPR002734">
    <property type="entry name" value="RibDG_C"/>
</dbReference>
<dbReference type="RefSeq" id="WP_203985447.1">
    <property type="nucleotide sequence ID" value="NZ_BOPG01000001.1"/>
</dbReference>
<reference evidence="5" key="1">
    <citation type="submission" date="2021-01" db="EMBL/GenBank/DDBJ databases">
        <title>Whole genome shotgun sequence of Virgisporangium aurantiacum NBRC 16421.</title>
        <authorList>
            <person name="Komaki H."/>
            <person name="Tamura T."/>
        </authorList>
    </citation>
    <scope>NUCLEOTIDE SEQUENCE</scope>
    <source>
        <strain evidence="5">NBRC 16421</strain>
    </source>
</reference>
<dbReference type="Proteomes" id="UP000612585">
    <property type="component" value="Unassembled WGS sequence"/>
</dbReference>
<evidence type="ECO:0000259" key="4">
    <source>
        <dbReference type="Pfam" id="PF01872"/>
    </source>
</evidence>
<dbReference type="GO" id="GO:0009231">
    <property type="term" value="P:riboflavin biosynthetic process"/>
    <property type="evidence" value="ECO:0007669"/>
    <property type="project" value="InterPro"/>
</dbReference>
<gene>
    <name evidence="5" type="ORF">Vau01_000050</name>
</gene>
<dbReference type="EMBL" id="BOPG01000001">
    <property type="protein sequence ID" value="GIJ52489.1"/>
    <property type="molecule type" value="Genomic_DNA"/>
</dbReference>
<accession>A0A8J3YV53</accession>
<evidence type="ECO:0000313" key="5">
    <source>
        <dbReference type="EMBL" id="GIJ52489.1"/>
    </source>
</evidence>